<gene>
    <name evidence="4" type="ORF">OBRU01_06749</name>
</gene>
<dbReference type="InterPro" id="IPR049041">
    <property type="entry name" value="RalBP1-like_Ral-bd"/>
</dbReference>
<feature type="region of interest" description="Disordered" evidence="2">
    <location>
        <begin position="120"/>
        <end position="179"/>
    </location>
</feature>
<accession>A0A0L7LJ06</accession>
<name>A0A0L7LJ06_OPEBR</name>
<comment type="caution">
    <text evidence="4">The sequence shown here is derived from an EMBL/GenBank/DDBJ whole genome shotgun (WGS) entry which is preliminary data.</text>
</comment>
<dbReference type="Gene3D" id="1.20.58.90">
    <property type="match status" value="2"/>
</dbReference>
<dbReference type="PANTHER" id="PTHR12783">
    <property type="entry name" value="RALA BINDING PROTEIN 1 RALBP1"/>
    <property type="match status" value="1"/>
</dbReference>
<dbReference type="PANTHER" id="PTHR12783:SF5">
    <property type="entry name" value="RALA-BINDING PROTEIN 1"/>
    <property type="match status" value="1"/>
</dbReference>
<proteinExistence type="predicted"/>
<dbReference type="GO" id="GO:0031267">
    <property type="term" value="F:small GTPase binding"/>
    <property type="evidence" value="ECO:0007669"/>
    <property type="project" value="InterPro"/>
</dbReference>
<organism evidence="4 5">
    <name type="scientific">Operophtera brumata</name>
    <name type="common">Winter moth</name>
    <name type="synonym">Phalaena brumata</name>
    <dbReference type="NCBI Taxonomy" id="104452"/>
    <lineage>
        <taxon>Eukaryota</taxon>
        <taxon>Metazoa</taxon>
        <taxon>Ecdysozoa</taxon>
        <taxon>Arthropoda</taxon>
        <taxon>Hexapoda</taxon>
        <taxon>Insecta</taxon>
        <taxon>Pterygota</taxon>
        <taxon>Neoptera</taxon>
        <taxon>Endopterygota</taxon>
        <taxon>Lepidoptera</taxon>
        <taxon>Glossata</taxon>
        <taxon>Ditrysia</taxon>
        <taxon>Geometroidea</taxon>
        <taxon>Geometridae</taxon>
        <taxon>Larentiinae</taxon>
        <taxon>Operophtera</taxon>
    </lineage>
</organism>
<dbReference type="InterPro" id="IPR008936">
    <property type="entry name" value="Rho_GTPase_activation_prot"/>
</dbReference>
<sequence>MLPLIGKLPSCNYSLVGWLVRHFESVVANEQVNHASIQTISSAMGPALNMSLNLLTYLVSKHAGFITPARDQQLWEVQRIVTHLKRHAGFITPARDQQLWEVQRIVTHLKRKLRSLQKSVEPNALSQQQPSIEEKDIESRRNSHNETNAHTDTEIKTPPDDKTQDKDSPKLPEPTFEAEFKLPDPTFEAEFEDNFEFKSDKDSFEFKPDKEAPEFETPPEPVIEKPKFTEKELKILRLELENAEYLQLKSLLQAKINSEQFEIVKLRSHVALKNKQEGLHSKENKEVLTPEDQELKQRLIKENAMLEQKRLTLINQIFQERVAFI</sequence>
<dbReference type="EMBL" id="JTDY01000889">
    <property type="protein sequence ID" value="KOB75543.1"/>
    <property type="molecule type" value="Genomic_DNA"/>
</dbReference>
<reference evidence="4 5" key="1">
    <citation type="journal article" date="2015" name="Genome Biol. Evol.">
        <title>The genome of winter moth (Operophtera brumata) provides a genomic perspective on sexual dimorphism and phenology.</title>
        <authorList>
            <person name="Derks M.F."/>
            <person name="Smit S."/>
            <person name="Salis L."/>
            <person name="Schijlen E."/>
            <person name="Bossers A."/>
            <person name="Mateman C."/>
            <person name="Pijl A.S."/>
            <person name="de Ridder D."/>
            <person name="Groenen M.A."/>
            <person name="Visser M.E."/>
            <person name="Megens H.J."/>
        </authorList>
    </citation>
    <scope>NUCLEOTIDE SEQUENCE [LARGE SCALE GENOMIC DNA]</scope>
    <source>
        <strain evidence="4">WM2013NL</strain>
        <tissue evidence="4">Head and thorax</tissue>
    </source>
</reference>
<dbReference type="AlphaFoldDB" id="A0A0L7LJ06"/>
<keyword evidence="5" id="KW-1185">Reference proteome</keyword>
<dbReference type="PROSITE" id="PS50238">
    <property type="entry name" value="RHOGAP"/>
    <property type="match status" value="1"/>
</dbReference>
<dbReference type="SUPFAM" id="SSF48350">
    <property type="entry name" value="GTPase activation domain, GAP"/>
    <property type="match status" value="1"/>
</dbReference>
<dbReference type="Proteomes" id="UP000037510">
    <property type="component" value="Unassembled WGS sequence"/>
</dbReference>
<evidence type="ECO:0000259" key="3">
    <source>
        <dbReference type="PROSITE" id="PS50238"/>
    </source>
</evidence>
<protein>
    <submittedName>
        <fullName evidence="4">Rlip</fullName>
    </submittedName>
</protein>
<keyword evidence="1" id="KW-0343">GTPase activation</keyword>
<dbReference type="STRING" id="104452.A0A0L7LJ06"/>
<feature type="compositionally biased region" description="Basic and acidic residues" evidence="2">
    <location>
        <begin position="132"/>
        <end position="170"/>
    </location>
</feature>
<dbReference type="InterPro" id="IPR000198">
    <property type="entry name" value="RhoGAP_dom"/>
</dbReference>
<evidence type="ECO:0000256" key="2">
    <source>
        <dbReference type="SAM" id="MobiDB-lite"/>
    </source>
</evidence>
<dbReference type="Pfam" id="PF20924">
    <property type="entry name" value="RLIP76_Ral-bd"/>
    <property type="match status" value="1"/>
</dbReference>
<evidence type="ECO:0000313" key="5">
    <source>
        <dbReference type="Proteomes" id="UP000037510"/>
    </source>
</evidence>
<dbReference type="GO" id="GO:0005096">
    <property type="term" value="F:GTPase activator activity"/>
    <property type="evidence" value="ECO:0007669"/>
    <property type="project" value="UniProtKB-KW"/>
</dbReference>
<feature type="domain" description="Rho-GAP" evidence="3">
    <location>
        <begin position="1"/>
        <end position="92"/>
    </location>
</feature>
<dbReference type="InterPro" id="IPR039767">
    <property type="entry name" value="RALBP1"/>
</dbReference>
<evidence type="ECO:0000313" key="4">
    <source>
        <dbReference type="EMBL" id="KOB75543.1"/>
    </source>
</evidence>
<evidence type="ECO:0000256" key="1">
    <source>
        <dbReference type="ARBA" id="ARBA00022468"/>
    </source>
</evidence>
<dbReference type="GO" id="GO:0007264">
    <property type="term" value="P:small GTPase-mediated signal transduction"/>
    <property type="evidence" value="ECO:0007669"/>
    <property type="project" value="InterPro"/>
</dbReference>
<feature type="compositionally biased region" description="Polar residues" evidence="2">
    <location>
        <begin position="120"/>
        <end position="131"/>
    </location>
</feature>
<dbReference type="Pfam" id="PF00620">
    <property type="entry name" value="RhoGAP"/>
    <property type="match status" value="1"/>
</dbReference>